<feature type="compositionally biased region" description="Basic and acidic residues" evidence="1">
    <location>
        <begin position="64"/>
        <end position="79"/>
    </location>
</feature>
<dbReference type="Pfam" id="PF13349">
    <property type="entry name" value="DUF4097"/>
    <property type="match status" value="1"/>
</dbReference>
<sequence length="270" mass="29064">MKTIKFLSVLAIATLITARLLAQEQLVVPLSDPGKPFKLNVGLVDGSITVIGYEGKSIVVEGQLDDRHRDRDKEKDKVSGMHRLNSNGMDISAQENNNQVTVHSSMGKQVNLTIKVPKTTSTFKISTVNGGDITGSNLDGELEVSNVNGSIKLTDISGSVVATTVNGPVIVTFKSIDPKAAMAFSTLNGKIDVTFPASLKANVKLKSDRGDIFTDFDVSTEQQKPNVTRTNKDGMYGLKVDEWVYGKIAGGGPEVMMKTTFGAVYIRKAK</sequence>
<feature type="domain" description="DUF4097" evidence="3">
    <location>
        <begin position="134"/>
        <end position="240"/>
    </location>
</feature>
<evidence type="ECO:0000256" key="1">
    <source>
        <dbReference type="SAM" id="MobiDB-lite"/>
    </source>
</evidence>
<dbReference type="RefSeq" id="WP_147052537.1">
    <property type="nucleotide sequence ID" value="NZ_CP042437.1"/>
</dbReference>
<feature type="chain" id="PRO_5022716621" evidence="2">
    <location>
        <begin position="23"/>
        <end position="270"/>
    </location>
</feature>
<feature type="region of interest" description="Disordered" evidence="1">
    <location>
        <begin position="64"/>
        <end position="89"/>
    </location>
</feature>
<name>A0A5B8VYL6_9SPHI</name>
<accession>A0A5B8VYL6</accession>
<evidence type="ECO:0000313" key="5">
    <source>
        <dbReference type="Proteomes" id="UP000321362"/>
    </source>
</evidence>
<dbReference type="KEGG" id="mgk:FSB76_05300"/>
<evidence type="ECO:0000256" key="2">
    <source>
        <dbReference type="SAM" id="SignalP"/>
    </source>
</evidence>
<evidence type="ECO:0000259" key="3">
    <source>
        <dbReference type="Pfam" id="PF13349"/>
    </source>
</evidence>
<dbReference type="EMBL" id="CP042437">
    <property type="protein sequence ID" value="QEC75388.1"/>
    <property type="molecule type" value="Genomic_DNA"/>
</dbReference>
<dbReference type="Proteomes" id="UP000321362">
    <property type="component" value="Chromosome"/>
</dbReference>
<organism evidence="4 5">
    <name type="scientific">Mucilaginibacter ginsenosidivorax</name>
    <dbReference type="NCBI Taxonomy" id="862126"/>
    <lineage>
        <taxon>Bacteria</taxon>
        <taxon>Pseudomonadati</taxon>
        <taxon>Bacteroidota</taxon>
        <taxon>Sphingobacteriia</taxon>
        <taxon>Sphingobacteriales</taxon>
        <taxon>Sphingobacteriaceae</taxon>
        <taxon>Mucilaginibacter</taxon>
    </lineage>
</organism>
<dbReference type="OrthoDB" id="787698at2"/>
<feature type="signal peptide" evidence="2">
    <location>
        <begin position="1"/>
        <end position="22"/>
    </location>
</feature>
<dbReference type="InterPro" id="IPR025164">
    <property type="entry name" value="Toastrack_DUF4097"/>
</dbReference>
<dbReference type="AlphaFoldDB" id="A0A5B8VYL6"/>
<gene>
    <name evidence="4" type="ORF">FSB76_05300</name>
</gene>
<evidence type="ECO:0000313" key="4">
    <source>
        <dbReference type="EMBL" id="QEC75388.1"/>
    </source>
</evidence>
<proteinExistence type="predicted"/>
<protein>
    <submittedName>
        <fullName evidence="4">DUF4097 domain-containing protein</fullName>
    </submittedName>
</protein>
<keyword evidence="2" id="KW-0732">Signal</keyword>
<keyword evidence="5" id="KW-1185">Reference proteome</keyword>
<reference evidence="4 5" key="1">
    <citation type="journal article" date="2013" name="J. Microbiol.">
        <title>Mucilaginibacter ginsenosidivorax sp. nov., with ginsenoside converting activity isolated from sediment.</title>
        <authorList>
            <person name="Kim J.K."/>
            <person name="Choi T.E."/>
            <person name="Liu Q.M."/>
            <person name="Park H.Y."/>
            <person name="Yi T.H."/>
            <person name="Yoon M.H."/>
            <person name="Kim S.C."/>
            <person name="Im W.T."/>
        </authorList>
    </citation>
    <scope>NUCLEOTIDE SEQUENCE [LARGE SCALE GENOMIC DNA]</scope>
    <source>
        <strain evidence="4 5">KHI28</strain>
    </source>
</reference>